<evidence type="ECO:0000256" key="1">
    <source>
        <dbReference type="ARBA" id="ARBA00022729"/>
    </source>
</evidence>
<dbReference type="Gene3D" id="2.60.40.3440">
    <property type="match status" value="4"/>
</dbReference>
<dbReference type="PANTHER" id="PTHR44103:SF1">
    <property type="entry name" value="PROPROTEIN CONVERTASE P"/>
    <property type="match status" value="1"/>
</dbReference>
<dbReference type="Pfam" id="PF17963">
    <property type="entry name" value="Big_9"/>
    <property type="match status" value="8"/>
</dbReference>
<dbReference type="Proteomes" id="UP000092403">
    <property type="component" value="Unassembled WGS sequence"/>
</dbReference>
<evidence type="ECO:0000313" key="7">
    <source>
        <dbReference type="Proteomes" id="UP000092403"/>
    </source>
</evidence>
<dbReference type="Gene3D" id="2.60.40.2810">
    <property type="match status" value="1"/>
</dbReference>
<dbReference type="InterPro" id="IPR028994">
    <property type="entry name" value="Integrin_alpha_N"/>
</dbReference>
<dbReference type="EMBL" id="LNJC01000004">
    <property type="protein sequence ID" value="KYC51077.1"/>
    <property type="molecule type" value="Genomic_DNA"/>
</dbReference>
<keyword evidence="1" id="KW-0732">Signal</keyword>
<evidence type="ECO:0000313" key="6">
    <source>
        <dbReference type="Proteomes" id="UP000092401"/>
    </source>
</evidence>
<dbReference type="Pfam" id="PF13517">
    <property type="entry name" value="FG-GAP_3"/>
    <property type="match status" value="2"/>
</dbReference>
<accession>A0A150IMI1</accession>
<dbReference type="EMBL" id="LNGE01000003">
    <property type="protein sequence ID" value="KYC46203.1"/>
    <property type="molecule type" value="Genomic_DNA"/>
</dbReference>
<dbReference type="EMBL" id="LNGF01000005">
    <property type="protein sequence ID" value="KYC48411.1"/>
    <property type="molecule type" value="Genomic_DNA"/>
</dbReference>
<accession>A0A150J1J5</accession>
<evidence type="ECO:0000313" key="5">
    <source>
        <dbReference type="Proteomes" id="UP000091929"/>
    </source>
</evidence>
<dbReference type="InterPro" id="IPR013517">
    <property type="entry name" value="FG-GAP"/>
</dbReference>
<dbReference type="PATRIC" id="fig|1706438.3.peg.361"/>
<name>A0A150J1J5_9EURY</name>
<dbReference type="Gene3D" id="2.130.10.130">
    <property type="entry name" value="Integrin alpha, N-terminal"/>
    <property type="match status" value="2"/>
</dbReference>
<accession>A0A150ITR9</accession>
<comment type="caution">
    <text evidence="4">The sequence shown here is derived from an EMBL/GenBank/DDBJ whole genome shotgun (WGS) entry which is preliminary data.</text>
</comment>
<reference evidence="5 6" key="1">
    <citation type="journal article" date="2016" name="ISME J.">
        <title>Chasing the elusive Euryarchaeota class WSA2: genomes reveal a uniquely fastidious methyl-reducing methanogen.</title>
        <authorList>
            <person name="Nobu M.K."/>
            <person name="Narihiro T."/>
            <person name="Kuroda K."/>
            <person name="Mei R."/>
            <person name="Liu W.T."/>
        </authorList>
    </citation>
    <scope>NUCLEOTIDE SEQUENCE [LARGE SCALE GENOMIC DNA]</scope>
    <source>
        <strain evidence="2">B03fssc0709_Meth_Bin005</strain>
        <strain evidence="3">B15fssc0709_Meth_Bin003</strain>
        <strain evidence="4">BMIXfssc0709_Meth_Bin006</strain>
    </source>
</reference>
<dbReference type="PATRIC" id="fig|1706437.3.peg.325"/>
<evidence type="ECO:0000313" key="4">
    <source>
        <dbReference type="EMBL" id="KYC51077.1"/>
    </source>
</evidence>
<dbReference type="PANTHER" id="PTHR44103">
    <property type="entry name" value="PROPROTEIN CONVERTASE P"/>
    <property type="match status" value="1"/>
</dbReference>
<dbReference type="SUPFAM" id="SSF69318">
    <property type="entry name" value="Integrin alpha N-terminal domain"/>
    <property type="match status" value="1"/>
</dbReference>
<proteinExistence type="predicted"/>
<evidence type="ECO:0000313" key="2">
    <source>
        <dbReference type="EMBL" id="KYC46203.1"/>
    </source>
</evidence>
<sequence length="1368" mass="147207">MGIYKIVSVVLTAFLVLNFFGVVFGNPNYIYPQDIRITDDIDYTNCVDVVDVNGDGKEDVLVANNGINKVYISTPVYGVDWPPSCIYNITNDSNESLHIHSGDLDGDGDIDVVVANNGTNYVYFNSIAGSPDIIHGNGSPAQRGNGTYWRRFPLIDAVNFPTDAQYSWSIHLADMDNDGDLDAVVGNNGTNYVYFNTTSGGIIHGDGTAAQRGNGETWRRFPLIASNLPNDPGDSRNTYSIAIGDLDGDGDMDVAVGNGYSMSGGVPQLDGVNYVYLNTTSGGIIKGNGTAAQRGNGETWTRYTIHAQPTNGVDFGNHNTTEILLGDMDKDGDLDIVYANEPFKSSEKSTWRVYISYNTTSGGIVTGNGSGAQQGAGTSWTPSAPLGALLTPSSSIALGDVDKDGDIDIALGHVDKSASACGGAKNQLFLNPLYKQTKWVKQDVGPPAAGTDQLNTYSLDFGDVNGDTWLDLVVGNFQIDGCAAQYNQYNKIYLNTYTSEGAADDSYTVCSGKCVNAYVLDNDFYKKKNPTIQSYTNPSFGTVTNQNTYLVYCANANYCGPDQFTYTVKDTGNIIYTATVYIDVLCSPDAVNDSVSTCGTKCVNVSVLDNDKNYSGSTLTLIGTPVNGTPRIVSGNRIEFCPTISSGTGSFDYNLSNGYCWDTATVTVTIEPSPVAVDDPNVTVCSGGCVNASVLDNDTDDDALAIKGITVSPTKGTATVSGGKIYYCANTGTSGTDTFDYNVSDGYCWDTATVTVTVINCTVVADNDTYTTNEDTCVNASVLQNDYDPEYPGLLTFWITDENVSGPSHGKNTNYGNYIIYCPDANWCGVDTFVYEIRDVNGSTDTATVTINVTCVEDGLVARDDNYTTTEDTCVNAIVLANDYDPDGLSFWITDANVSGPSHGYNINHSSYILYCPDANWCGVDTFVYEITDVNGSTAQATVTINVTCVNDGLIAVDDFNSTTVNVCIDINVSKNDYDPDGDLFWIDSFTQPTTTFGTVTLVDSKGMVRFCPGMNCGTADFNYTITDGEETDTAKVTITVPCPPVVANDDYNSTIDRFTPVDFNITDNDDGSGYKVKIVPGSITTPSFGSVTVLDVNGTISFDPKGYCGTATFDYNATNGFSYDVATVTVDVPCPPLTCPVAVNDYNKTVMNTCVILSLMDNDYDPNGDPIKVTDIKDPPHGVIEFIDYEKGIIKYCPDQYFCGTDFFEYTIVDEPRTTQDEPCTSTATVRIDVICEDKQEVPAVLLYPLVDIERLTLSGTGIDVILDGKVVSVLEVLPGTQNLTAQVENRGFVTQNDVMVRFEGLPTGVSYRLEPESQKIKAKSIGSYNIILTASPNTPAGTYDIKAIAYTRRGTLDTVELKVVIN</sequence>
<gene>
    <name evidence="2" type="ORF">APG10_00206</name>
    <name evidence="3" type="ORF">APG11_00324</name>
    <name evidence="4" type="ORF">APG12_00362</name>
</gene>
<dbReference type="Proteomes" id="UP000092401">
    <property type="component" value="Unassembled WGS sequence"/>
</dbReference>
<protein>
    <submittedName>
        <fullName evidence="4">FG-GAP repeat protein</fullName>
    </submittedName>
</protein>
<dbReference type="Proteomes" id="UP000091929">
    <property type="component" value="Unassembled WGS sequence"/>
</dbReference>
<dbReference type="PATRIC" id="fig|1706436.3.peg.205"/>
<organism evidence="4 7">
    <name type="scientific">Candidatus Methanofastidiosum methylothiophilum</name>
    <dbReference type="NCBI Taxonomy" id="1705564"/>
    <lineage>
        <taxon>Archaea</taxon>
        <taxon>Methanobacteriati</taxon>
        <taxon>Methanobacteriota</taxon>
        <taxon>Stenosarchaea group</taxon>
        <taxon>Candidatus Methanofastidiosia</taxon>
        <taxon>Candidatus Methanofastidiosales</taxon>
        <taxon>Candidatus Methanofastidiosaceae</taxon>
        <taxon>Candidatus Methanofastidiosum</taxon>
    </lineage>
</organism>
<evidence type="ECO:0000313" key="3">
    <source>
        <dbReference type="EMBL" id="KYC48411.1"/>
    </source>
</evidence>
<dbReference type="NCBIfam" id="NF012211">
    <property type="entry name" value="tand_rpt_95"/>
    <property type="match status" value="4"/>
</dbReference>